<comment type="caution">
    <text evidence="4">The sequence shown here is derived from an EMBL/GenBank/DDBJ whole genome shotgun (WGS) entry which is preliminary data.</text>
</comment>
<dbReference type="PANTHER" id="PTHR13903:SF31">
    <property type="entry name" value="CUPIN-DOMAIN CONTAINING PROTEIN"/>
    <property type="match status" value="1"/>
</dbReference>
<feature type="compositionally biased region" description="Low complexity" evidence="2">
    <location>
        <begin position="354"/>
        <end position="363"/>
    </location>
</feature>
<dbReference type="Pfam" id="PF02678">
    <property type="entry name" value="Pirin"/>
    <property type="match status" value="1"/>
</dbReference>
<dbReference type="Pfam" id="PF14966">
    <property type="entry name" value="DNA_repr_REX1B"/>
    <property type="match status" value="1"/>
</dbReference>
<accession>A0A9K3PT56</accession>
<keyword evidence="5" id="KW-1185">Reference proteome</keyword>
<name>A0A9K3PT56_9STRA</name>
<feature type="domain" description="Pirin N-terminal" evidence="3">
    <location>
        <begin position="41"/>
        <end position="148"/>
    </location>
</feature>
<dbReference type="InterPro" id="IPR039491">
    <property type="entry name" value="REX1-B"/>
</dbReference>
<protein>
    <submittedName>
        <fullName evidence="4">DNA repair REX1-B</fullName>
    </submittedName>
</protein>
<dbReference type="PANTHER" id="PTHR13903">
    <property type="entry name" value="PIRIN-RELATED"/>
    <property type="match status" value="1"/>
</dbReference>
<gene>
    <name evidence="4" type="ORF">IV203_001055</name>
</gene>
<dbReference type="AlphaFoldDB" id="A0A9K3PT56"/>
<comment type="similarity">
    <text evidence="1">Belongs to the pirin family.</text>
</comment>
<dbReference type="InterPro" id="IPR012093">
    <property type="entry name" value="Pirin"/>
</dbReference>
<reference evidence="4" key="1">
    <citation type="journal article" date="2021" name="Sci. Rep.">
        <title>Diploid genomic architecture of Nitzschia inconspicua, an elite biomass production diatom.</title>
        <authorList>
            <person name="Oliver A."/>
            <person name="Podell S."/>
            <person name="Pinowska A."/>
            <person name="Traller J.C."/>
            <person name="Smith S.R."/>
            <person name="McClure R."/>
            <person name="Beliaev A."/>
            <person name="Bohutskyi P."/>
            <person name="Hill E.A."/>
            <person name="Rabines A."/>
            <person name="Zheng H."/>
            <person name="Allen L.Z."/>
            <person name="Kuo A."/>
            <person name="Grigoriev I.V."/>
            <person name="Allen A.E."/>
            <person name="Hazlebeck D."/>
            <person name="Allen E.E."/>
        </authorList>
    </citation>
    <scope>NUCLEOTIDE SEQUENCE</scope>
    <source>
        <strain evidence="4">Hildebrandi</strain>
    </source>
</reference>
<feature type="region of interest" description="Disordered" evidence="2">
    <location>
        <begin position="333"/>
        <end position="372"/>
    </location>
</feature>
<dbReference type="Proteomes" id="UP000693970">
    <property type="component" value="Unassembled WGS sequence"/>
</dbReference>
<evidence type="ECO:0000313" key="4">
    <source>
        <dbReference type="EMBL" id="KAG7356369.1"/>
    </source>
</evidence>
<evidence type="ECO:0000256" key="1">
    <source>
        <dbReference type="RuleBase" id="RU003457"/>
    </source>
</evidence>
<sequence length="641" mass="70287">MEENTIRSNGRSIAQVVSATETRGPLRLIGTVDCDGAGTRHPLSEVDPFILLDTGVLTKDGMPPFGPHPHRGHSVVTILLKGTVQSWDSTQQPTQSSDVRTNRPFRDVITGPASYWVDAGTGLFHEELTKIEDETDPTQHVQLFQLWVGVSEADRQQPPRIQIDTNLPVFDCIGYSPQGMQGQNIVVGHGRYYVGSNTSIQTTHPVCVAHITQKAGTVYEYPIVSSTHGGFVVHIKGNTKFGDNDTAVTPNHEYDVLVLQNNNNHSETKIQESDFLRIQSSDDEDSEYLICTGERIGESWAKKLAANGAIIAATPDEARAIAFKVESKSRDGPDYTAFDVSMSQHSDSAGLGGASADPSTASIPPTPAAKQQTGIDIRKALEILSTRTPHSHAPHDHDDSSHDEKMGCCGIHGDELSEDLKQMGQTIDMLGQATPSAAATTIQTSHEREAQEASEIQEQQKEKVAQHKKELAASLKGMTQTSDLLRVLLRAQEDRVKTYQTYDAALQQVLKTGNLTAYPPACALATASFSMLSDTIRAVSDEMASRTGRTSNNLKQYGKWTEDLQALEKEKLQLTAALHLEKIRANNEKHKPVENSVLKMLREGIVALEHKMQKCVSEINSILEDLQCALVDEIEEEEEEE</sequence>
<dbReference type="OrthoDB" id="43747at2759"/>
<organism evidence="4 5">
    <name type="scientific">Nitzschia inconspicua</name>
    <dbReference type="NCBI Taxonomy" id="303405"/>
    <lineage>
        <taxon>Eukaryota</taxon>
        <taxon>Sar</taxon>
        <taxon>Stramenopiles</taxon>
        <taxon>Ochrophyta</taxon>
        <taxon>Bacillariophyta</taxon>
        <taxon>Bacillariophyceae</taxon>
        <taxon>Bacillariophycidae</taxon>
        <taxon>Bacillariales</taxon>
        <taxon>Bacillariaceae</taxon>
        <taxon>Nitzschia</taxon>
    </lineage>
</organism>
<evidence type="ECO:0000313" key="5">
    <source>
        <dbReference type="Proteomes" id="UP000693970"/>
    </source>
</evidence>
<feature type="region of interest" description="Disordered" evidence="2">
    <location>
        <begin position="444"/>
        <end position="468"/>
    </location>
</feature>
<dbReference type="EMBL" id="JAGRRH010000015">
    <property type="protein sequence ID" value="KAG7356369.1"/>
    <property type="molecule type" value="Genomic_DNA"/>
</dbReference>
<dbReference type="InterPro" id="IPR003829">
    <property type="entry name" value="Pirin_N_dom"/>
</dbReference>
<evidence type="ECO:0000256" key="2">
    <source>
        <dbReference type="SAM" id="MobiDB-lite"/>
    </source>
</evidence>
<evidence type="ECO:0000259" key="3">
    <source>
        <dbReference type="Pfam" id="PF02678"/>
    </source>
</evidence>
<proteinExistence type="inferred from homology"/>
<feature type="compositionally biased region" description="Basic and acidic residues" evidence="2">
    <location>
        <begin position="458"/>
        <end position="468"/>
    </location>
</feature>
<reference evidence="4" key="2">
    <citation type="submission" date="2021-04" db="EMBL/GenBank/DDBJ databases">
        <authorList>
            <person name="Podell S."/>
        </authorList>
    </citation>
    <scope>NUCLEOTIDE SEQUENCE</scope>
    <source>
        <strain evidence="4">Hildebrandi</strain>
    </source>
</reference>